<dbReference type="SUPFAM" id="SSF54001">
    <property type="entry name" value="Cysteine proteinases"/>
    <property type="match status" value="1"/>
</dbReference>
<dbReference type="InterPro" id="IPR039564">
    <property type="entry name" value="Peptidase_C39-like"/>
</dbReference>
<evidence type="ECO:0000259" key="3">
    <source>
        <dbReference type="Pfam" id="PF13529"/>
    </source>
</evidence>
<evidence type="ECO:0000256" key="1">
    <source>
        <dbReference type="SAM" id="MobiDB-lite"/>
    </source>
</evidence>
<reference evidence="5" key="1">
    <citation type="submission" date="2016-06" db="EMBL/GenBank/DDBJ databases">
        <authorList>
            <person name="Varghese N."/>
            <person name="Submissions Spin"/>
        </authorList>
    </citation>
    <scope>NUCLEOTIDE SEQUENCE [LARGE SCALE GENOMIC DNA]</scope>
    <source>
        <strain evidence="5">DSM 43817</strain>
    </source>
</reference>
<organism evidence="4 5">
    <name type="scientific">Micromonospora pallida</name>
    <dbReference type="NCBI Taxonomy" id="145854"/>
    <lineage>
        <taxon>Bacteria</taxon>
        <taxon>Bacillati</taxon>
        <taxon>Actinomycetota</taxon>
        <taxon>Actinomycetes</taxon>
        <taxon>Micromonosporales</taxon>
        <taxon>Micromonosporaceae</taxon>
        <taxon>Micromonospora</taxon>
    </lineage>
</organism>
<evidence type="ECO:0000256" key="2">
    <source>
        <dbReference type="SAM" id="SignalP"/>
    </source>
</evidence>
<proteinExistence type="predicted"/>
<feature type="region of interest" description="Disordered" evidence="1">
    <location>
        <begin position="29"/>
        <end position="102"/>
    </location>
</feature>
<gene>
    <name evidence="4" type="ORF">GA0074692_4604</name>
</gene>
<dbReference type="Pfam" id="PF13529">
    <property type="entry name" value="Peptidase_C39_2"/>
    <property type="match status" value="1"/>
</dbReference>
<keyword evidence="2" id="KW-0732">Signal</keyword>
<dbReference type="InterPro" id="IPR038765">
    <property type="entry name" value="Papain-like_cys_pep_sf"/>
</dbReference>
<feature type="compositionally biased region" description="Basic and acidic residues" evidence="1">
    <location>
        <begin position="60"/>
        <end position="101"/>
    </location>
</feature>
<name>A0A1C6T611_9ACTN</name>
<sequence length="262" mass="27926">MNWMLRKSMLSVTGLVLAGGAVAGPAVAAQAAPPSTERFPVTAPRADQGDHGQGDQGNGSRDDHNQDNQGKGDQRRENRDKGDQNKSDRDKGDRGRRERSVGIEYQAQPNYYYCGPAATRIALSAAGKYLSQDDLAAKLGTDEGGTDSAVDVTRVLNELTGGGRYRTTEIRESAASPEQIERLRADVVDALDAGDPVVANVNGSAVDTDGRLHAFPGHYVTVVGYRDGGDVVRIADPADAMGEYWMTTGALANWIAERGYSS</sequence>
<evidence type="ECO:0000313" key="4">
    <source>
        <dbReference type="EMBL" id="SCL37250.1"/>
    </source>
</evidence>
<dbReference type="Gene3D" id="3.90.70.10">
    <property type="entry name" value="Cysteine proteinases"/>
    <property type="match status" value="1"/>
</dbReference>
<evidence type="ECO:0000313" key="5">
    <source>
        <dbReference type="Proteomes" id="UP000198959"/>
    </source>
</evidence>
<feature type="domain" description="Peptidase C39-like" evidence="3">
    <location>
        <begin position="103"/>
        <end position="238"/>
    </location>
</feature>
<dbReference type="AlphaFoldDB" id="A0A1C6T611"/>
<keyword evidence="5" id="KW-1185">Reference proteome</keyword>
<feature type="chain" id="PRO_5008746429" evidence="2">
    <location>
        <begin position="29"/>
        <end position="262"/>
    </location>
</feature>
<protein>
    <submittedName>
        <fullName evidence="4">Peptidase_C39 like family protein</fullName>
    </submittedName>
</protein>
<dbReference type="STRING" id="145854.GA0074692_4604"/>
<dbReference type="EMBL" id="FMHW01000002">
    <property type="protein sequence ID" value="SCL37250.1"/>
    <property type="molecule type" value="Genomic_DNA"/>
</dbReference>
<feature type="signal peptide" evidence="2">
    <location>
        <begin position="1"/>
        <end position="28"/>
    </location>
</feature>
<dbReference type="Proteomes" id="UP000198959">
    <property type="component" value="Unassembled WGS sequence"/>
</dbReference>
<accession>A0A1C6T611</accession>